<evidence type="ECO:0000256" key="3">
    <source>
        <dbReference type="ARBA" id="ARBA00022490"/>
    </source>
</evidence>
<evidence type="ECO:0000256" key="5">
    <source>
        <dbReference type="ARBA" id="ARBA00022741"/>
    </source>
</evidence>
<feature type="binding site" evidence="11">
    <location>
        <position position="127"/>
    </location>
    <ligand>
        <name>L-histidine</name>
        <dbReference type="ChEBI" id="CHEBI:57595"/>
    </ligand>
</feature>
<reference evidence="13 14" key="1">
    <citation type="submission" date="2020-09" db="EMBL/GenBank/DDBJ databases">
        <title>An Earliest Endosymbiont, Wolbachia massiliensis sp. nov., Strain PL13 From the Bed Bug (Cimex hemipterius), Type strain of a New supergroup T.</title>
        <authorList>
            <person name="Laidoudi Y."/>
            <person name="Levasseur A."/>
            <person name="Medkour H."/>
            <person name="Maaloum M."/>
            <person name="BenKhedher M."/>
            <person name="Sambou M."/>
            <person name="Bassene H."/>
            <person name="Davoust B."/>
            <person name="Fenollar F."/>
            <person name="Raoult D."/>
            <person name="Mediannikov O."/>
        </authorList>
    </citation>
    <scope>NUCLEOTIDE SEQUENCE [LARGE SCALE GENOMIC DNA]</scope>
    <source>
        <strain evidence="13 14">PL13</strain>
    </source>
</reference>
<dbReference type="CDD" id="cd00773">
    <property type="entry name" value="HisRS-like_core"/>
    <property type="match status" value="1"/>
</dbReference>
<dbReference type="PANTHER" id="PTHR43707">
    <property type="entry name" value="HISTIDYL-TRNA SYNTHETASE"/>
    <property type="match status" value="1"/>
</dbReference>
<keyword evidence="5 10" id="KW-0547">Nucleotide-binding</keyword>
<dbReference type="SUPFAM" id="SSF52954">
    <property type="entry name" value="Class II aaRS ABD-related"/>
    <property type="match status" value="1"/>
</dbReference>
<protein>
    <recommendedName>
        <fullName evidence="10">Histidine--tRNA ligase</fullName>
        <ecNumber evidence="10">6.1.1.21</ecNumber>
    </recommendedName>
    <alternativeName>
        <fullName evidence="10">Histidyl-tRNA synthetase</fullName>
        <shortName evidence="10">HisRS</shortName>
    </alternativeName>
</protein>
<dbReference type="SUPFAM" id="SSF55681">
    <property type="entry name" value="Class II aaRS and biotin synthetases"/>
    <property type="match status" value="1"/>
</dbReference>
<dbReference type="Pfam" id="PF03129">
    <property type="entry name" value="HGTP_anticodon"/>
    <property type="match status" value="1"/>
</dbReference>
<dbReference type="InterPro" id="IPR041715">
    <property type="entry name" value="HisRS-like_core"/>
</dbReference>
<evidence type="ECO:0000256" key="8">
    <source>
        <dbReference type="ARBA" id="ARBA00023146"/>
    </source>
</evidence>
<keyword evidence="4 10" id="KW-0436">Ligase</keyword>
<dbReference type="InterPro" id="IPR004516">
    <property type="entry name" value="HisRS/HisZ"/>
</dbReference>
<dbReference type="InterPro" id="IPR045864">
    <property type="entry name" value="aa-tRNA-synth_II/BPL/LPL"/>
</dbReference>
<dbReference type="Gene3D" id="3.30.930.10">
    <property type="entry name" value="Bira Bifunctional Protein, Domain 2"/>
    <property type="match status" value="1"/>
</dbReference>
<proteinExistence type="inferred from homology"/>
<evidence type="ECO:0000256" key="11">
    <source>
        <dbReference type="PIRSR" id="PIRSR001549-1"/>
    </source>
</evidence>
<dbReference type="GO" id="GO:0005737">
    <property type="term" value="C:cytoplasm"/>
    <property type="evidence" value="ECO:0007669"/>
    <property type="project" value="UniProtKB-SubCell"/>
</dbReference>
<dbReference type="GO" id="GO:0004821">
    <property type="term" value="F:histidine-tRNA ligase activity"/>
    <property type="evidence" value="ECO:0007669"/>
    <property type="project" value="UniProtKB-UniRule"/>
</dbReference>
<keyword evidence="3 10" id="KW-0963">Cytoplasm</keyword>
<organism evidence="13 14">
    <name type="scientific">Candidatus Wolbachia massiliensis</name>
    <dbReference type="NCBI Taxonomy" id="1845000"/>
    <lineage>
        <taxon>Bacteria</taxon>
        <taxon>Pseudomonadati</taxon>
        <taxon>Pseudomonadota</taxon>
        <taxon>Alphaproteobacteria</taxon>
        <taxon>Rickettsiales</taxon>
        <taxon>Anaplasmataceae</taxon>
        <taxon>Wolbachieae</taxon>
        <taxon>Wolbachia</taxon>
    </lineage>
</organism>
<dbReference type="InterPro" id="IPR036621">
    <property type="entry name" value="Anticodon-bd_dom_sf"/>
</dbReference>
<dbReference type="InterPro" id="IPR004154">
    <property type="entry name" value="Anticodon-bd"/>
</dbReference>
<evidence type="ECO:0000256" key="2">
    <source>
        <dbReference type="ARBA" id="ARBA00011738"/>
    </source>
</evidence>
<evidence type="ECO:0000313" key="14">
    <source>
        <dbReference type="Proteomes" id="UP000516514"/>
    </source>
</evidence>
<evidence type="ECO:0000259" key="12">
    <source>
        <dbReference type="PROSITE" id="PS50862"/>
    </source>
</evidence>
<dbReference type="AlphaFoldDB" id="A0A7M3U2D5"/>
<keyword evidence="14" id="KW-1185">Reference proteome</keyword>
<feature type="binding site" evidence="11">
    <location>
        <begin position="81"/>
        <end position="83"/>
    </location>
    <ligand>
        <name>L-histidine</name>
        <dbReference type="ChEBI" id="CHEBI:57595"/>
    </ligand>
</feature>
<dbReference type="Pfam" id="PF13393">
    <property type="entry name" value="tRNA-synt_His"/>
    <property type="match status" value="1"/>
</dbReference>
<dbReference type="PANTHER" id="PTHR43707:SF1">
    <property type="entry name" value="HISTIDINE--TRNA LIGASE, MITOCHONDRIAL-RELATED"/>
    <property type="match status" value="1"/>
</dbReference>
<evidence type="ECO:0000256" key="7">
    <source>
        <dbReference type="ARBA" id="ARBA00022917"/>
    </source>
</evidence>
<comment type="catalytic activity">
    <reaction evidence="9 10">
        <text>tRNA(His) + L-histidine + ATP = L-histidyl-tRNA(His) + AMP + diphosphate + H(+)</text>
        <dbReference type="Rhea" id="RHEA:17313"/>
        <dbReference type="Rhea" id="RHEA-COMP:9665"/>
        <dbReference type="Rhea" id="RHEA-COMP:9689"/>
        <dbReference type="ChEBI" id="CHEBI:15378"/>
        <dbReference type="ChEBI" id="CHEBI:30616"/>
        <dbReference type="ChEBI" id="CHEBI:33019"/>
        <dbReference type="ChEBI" id="CHEBI:57595"/>
        <dbReference type="ChEBI" id="CHEBI:78442"/>
        <dbReference type="ChEBI" id="CHEBI:78527"/>
        <dbReference type="ChEBI" id="CHEBI:456215"/>
        <dbReference type="EC" id="6.1.1.21"/>
    </reaction>
</comment>
<feature type="binding site" evidence="11">
    <location>
        <position position="255"/>
    </location>
    <ligand>
        <name>L-histidine</name>
        <dbReference type="ChEBI" id="CHEBI:57595"/>
    </ligand>
</feature>
<dbReference type="HAMAP" id="MF_00127">
    <property type="entry name" value="His_tRNA_synth"/>
    <property type="match status" value="1"/>
</dbReference>
<feature type="domain" description="Aminoacyl-transfer RNA synthetases class-II family profile" evidence="12">
    <location>
        <begin position="1"/>
        <end position="326"/>
    </location>
</feature>
<feature type="binding site" evidence="11">
    <location>
        <position position="123"/>
    </location>
    <ligand>
        <name>L-histidine</name>
        <dbReference type="ChEBI" id="CHEBI:57595"/>
    </ligand>
</feature>
<evidence type="ECO:0000256" key="4">
    <source>
        <dbReference type="ARBA" id="ARBA00022598"/>
    </source>
</evidence>
<comment type="subcellular location">
    <subcellularLocation>
        <location evidence="10">Cytoplasm</location>
    </subcellularLocation>
</comment>
<dbReference type="GO" id="GO:0006427">
    <property type="term" value="P:histidyl-tRNA aminoacylation"/>
    <property type="evidence" value="ECO:0007669"/>
    <property type="project" value="UniProtKB-UniRule"/>
</dbReference>
<evidence type="ECO:0000256" key="1">
    <source>
        <dbReference type="ARBA" id="ARBA00008226"/>
    </source>
</evidence>
<dbReference type="PIRSF" id="PIRSF001549">
    <property type="entry name" value="His-tRNA_synth"/>
    <property type="match status" value="1"/>
</dbReference>
<dbReference type="NCBIfam" id="TIGR00442">
    <property type="entry name" value="hisS"/>
    <property type="match status" value="1"/>
</dbReference>
<comment type="subunit">
    <text evidence="2 10">Homodimer.</text>
</comment>
<dbReference type="PROSITE" id="PS50862">
    <property type="entry name" value="AA_TRNA_LIGASE_II"/>
    <property type="match status" value="1"/>
</dbReference>
<evidence type="ECO:0000313" key="13">
    <source>
        <dbReference type="EMBL" id="QOD38570.1"/>
    </source>
</evidence>
<dbReference type="Proteomes" id="UP000516514">
    <property type="component" value="Chromosome"/>
</dbReference>
<dbReference type="GO" id="GO:0005524">
    <property type="term" value="F:ATP binding"/>
    <property type="evidence" value="ECO:0007669"/>
    <property type="project" value="UniProtKB-UniRule"/>
</dbReference>
<dbReference type="Gene3D" id="3.40.50.800">
    <property type="entry name" value="Anticodon-binding domain"/>
    <property type="match status" value="1"/>
</dbReference>
<dbReference type="KEGG" id="wms:ID128_01655"/>
<dbReference type="InterPro" id="IPR015807">
    <property type="entry name" value="His-tRNA-ligase"/>
</dbReference>
<name>A0A7M3U2D5_9RICK</name>
<accession>A0A7M3U2D5</accession>
<evidence type="ECO:0000256" key="9">
    <source>
        <dbReference type="ARBA" id="ARBA00047639"/>
    </source>
</evidence>
<comment type="similarity">
    <text evidence="1 10">Belongs to the class-II aminoacyl-tRNA synthetase family.</text>
</comment>
<dbReference type="EC" id="6.1.1.21" evidence="10"/>
<keyword evidence="6 10" id="KW-0067">ATP-binding</keyword>
<evidence type="ECO:0000256" key="10">
    <source>
        <dbReference type="HAMAP-Rule" id="MF_00127"/>
    </source>
</evidence>
<keyword evidence="7 10" id="KW-0648">Protein biosynthesis</keyword>
<dbReference type="RefSeq" id="WP_191111337.1">
    <property type="nucleotide sequence ID" value="NZ_CP061738.1"/>
</dbReference>
<gene>
    <name evidence="10" type="primary">hisS</name>
    <name evidence="13" type="ORF">ID128_01655</name>
</gene>
<keyword evidence="8 10" id="KW-0030">Aminoacyl-tRNA synthetase</keyword>
<feature type="binding site" evidence="11">
    <location>
        <begin position="259"/>
        <end position="260"/>
    </location>
    <ligand>
        <name>L-histidine</name>
        <dbReference type="ChEBI" id="CHEBI:57595"/>
    </ligand>
</feature>
<dbReference type="EMBL" id="CP061738">
    <property type="protein sequence ID" value="QOD38570.1"/>
    <property type="molecule type" value="Genomic_DNA"/>
</dbReference>
<evidence type="ECO:0000256" key="6">
    <source>
        <dbReference type="ARBA" id="ARBA00022840"/>
    </source>
</evidence>
<feature type="binding site" evidence="11">
    <location>
        <position position="109"/>
    </location>
    <ligand>
        <name>L-histidine</name>
        <dbReference type="ChEBI" id="CHEBI:57595"/>
    </ligand>
</feature>
<sequence>MTHQTVRGTKDLLFDEWHKFEYIQQTANRISNLYGFLPVQTPIFEYTEVFTKTLGDSSDIINKEMYTFCDKGGKNITLRPEFTAAVVRLLIEKKLQTPIKLFSTGPAFRYERPQKGRQRQFHQINFEVFGIEDPKADVELISLAWHLLTEFGINRNVRLEINSLGDGETITKYREALVLYFKKYQNDLSEDSQNRLIKNPLRILDSKDEKDRLIISNAPKISNDYTKESSSFFEQILNGLTTLSIPYTVNNKLVRGLDYYCHTVFEFVTENLGAQGAVFAGGRYDNLVSSVGGKHTPAIGFAGGIERIMELINYLPKEERSTYLIPIGREAEEYALILANELRRNGLYVSYEYSGTVKNRMKKANQANAKAALIFGDEELSNKTLKVRNMDTGEEKIVACDNIIDLLHNQFMARNF</sequence>
<dbReference type="InterPro" id="IPR006195">
    <property type="entry name" value="aa-tRNA-synth_II"/>
</dbReference>